<accession>A0A1U9KNL2</accession>
<dbReference type="EMBL" id="CP014691">
    <property type="protein sequence ID" value="AQS87368.1"/>
    <property type="molecule type" value="Genomic_DNA"/>
</dbReference>
<comment type="similarity">
    <text evidence="1 2">Belongs to the UPF0178 family.</text>
</comment>
<dbReference type="Proteomes" id="UP000188604">
    <property type="component" value="Chromosome"/>
</dbReference>
<gene>
    <name evidence="3" type="ORF">A0U93_04805</name>
</gene>
<dbReference type="HAMAP" id="MF_00489">
    <property type="entry name" value="UPF0178"/>
    <property type="match status" value="1"/>
</dbReference>
<evidence type="ECO:0000256" key="2">
    <source>
        <dbReference type="HAMAP-Rule" id="MF_00489"/>
    </source>
</evidence>
<dbReference type="PANTHER" id="PTHR35146">
    <property type="entry name" value="UPF0178 PROTEIN YAII"/>
    <property type="match status" value="1"/>
</dbReference>
<name>A0A1U9KNL2_9PROT</name>
<dbReference type="KEGG" id="nch:A0U93_04805"/>
<evidence type="ECO:0000313" key="4">
    <source>
        <dbReference type="Proteomes" id="UP000188604"/>
    </source>
</evidence>
<proteinExistence type="inferred from homology"/>
<dbReference type="Pfam" id="PF02639">
    <property type="entry name" value="DUF188"/>
    <property type="match status" value="1"/>
</dbReference>
<dbReference type="PANTHER" id="PTHR35146:SF1">
    <property type="entry name" value="UPF0178 PROTEIN YAII"/>
    <property type="match status" value="1"/>
</dbReference>
<dbReference type="STRING" id="320497.A0U93_04805"/>
<dbReference type="InterPro" id="IPR003791">
    <property type="entry name" value="UPF0178"/>
</dbReference>
<dbReference type="AlphaFoldDB" id="A0A1U9KNL2"/>
<keyword evidence="4" id="KW-1185">Reference proteome</keyword>
<reference evidence="3 4" key="1">
    <citation type="submission" date="2016-03" db="EMBL/GenBank/DDBJ databases">
        <title>Acetic acid bacteria sequencing.</title>
        <authorList>
            <person name="Brandt J."/>
            <person name="Jakob F."/>
            <person name="Vogel R.F."/>
        </authorList>
    </citation>
    <scope>NUCLEOTIDE SEQUENCE [LARGE SCALE GENOMIC DNA]</scope>
    <source>
        <strain evidence="3 4">NBRC 101099</strain>
    </source>
</reference>
<dbReference type="CDD" id="cd18720">
    <property type="entry name" value="PIN_YqxD-like"/>
    <property type="match status" value="1"/>
</dbReference>
<dbReference type="OrthoDB" id="9798918at2"/>
<protein>
    <recommendedName>
        <fullName evidence="2">UPF0178 protein A0U93_04805</fullName>
    </recommendedName>
</protein>
<evidence type="ECO:0000313" key="3">
    <source>
        <dbReference type="EMBL" id="AQS87368.1"/>
    </source>
</evidence>
<sequence length="153" mass="17170">MTKPVRLLVDGDACPVKDEVYRVAERHGLHVVVVSNQWLRVPPSPMIERIVVEQGPDVADDWIAERADDRDIVIASDIPLAARCVAKGAHVLRPDGRLFDERSIGEIKAMRDLMTTLRETGTITTRNSAFSRRDRSAFLSALDTLIVRLKKRS</sequence>
<dbReference type="NCBIfam" id="NF001095">
    <property type="entry name" value="PRK00124.1"/>
    <property type="match status" value="1"/>
</dbReference>
<organism evidence="3 4">
    <name type="scientific">Neoasaia chiangmaiensis</name>
    <dbReference type="NCBI Taxonomy" id="320497"/>
    <lineage>
        <taxon>Bacteria</taxon>
        <taxon>Pseudomonadati</taxon>
        <taxon>Pseudomonadota</taxon>
        <taxon>Alphaproteobacteria</taxon>
        <taxon>Acetobacterales</taxon>
        <taxon>Acetobacteraceae</taxon>
        <taxon>Neoasaia</taxon>
    </lineage>
</organism>
<dbReference type="RefSeq" id="WP_077806348.1">
    <property type="nucleotide sequence ID" value="NZ_BJXS01000009.1"/>
</dbReference>
<evidence type="ECO:0000256" key="1">
    <source>
        <dbReference type="ARBA" id="ARBA00008522"/>
    </source>
</evidence>